<dbReference type="GO" id="GO:0070189">
    <property type="term" value="P:kynurenine metabolic process"/>
    <property type="evidence" value="ECO:0007669"/>
    <property type="project" value="TreeGrafter"/>
</dbReference>
<reference evidence="13 14" key="1">
    <citation type="journal article" date="2019" name="Fungal Biol. Biotechnol.">
        <title>Draft genome sequence of fastidious pathogen Ceratobasidium theobromae, which causes vascular-streak dieback in Theobroma cacao.</title>
        <authorList>
            <person name="Ali S.S."/>
            <person name="Asman A."/>
            <person name="Shao J."/>
            <person name="Firmansyah A.P."/>
            <person name="Susilo A.W."/>
            <person name="Rosmana A."/>
            <person name="McMahon P."/>
            <person name="Junaid M."/>
            <person name="Guest D."/>
            <person name="Kheng T.Y."/>
            <person name="Meinhardt L.W."/>
            <person name="Bailey B.A."/>
        </authorList>
    </citation>
    <scope>NUCLEOTIDE SEQUENCE [LARGE SCALE GENOMIC DNA]</scope>
    <source>
        <strain evidence="13 14">CT2</strain>
    </source>
</reference>
<evidence type="ECO:0000313" key="14">
    <source>
        <dbReference type="Proteomes" id="UP000383932"/>
    </source>
</evidence>
<evidence type="ECO:0000256" key="10">
    <source>
        <dbReference type="HAMAP-Rule" id="MF_03018"/>
    </source>
</evidence>
<evidence type="ECO:0000256" key="9">
    <source>
        <dbReference type="ARBA" id="ARBA00047818"/>
    </source>
</evidence>
<comment type="similarity">
    <text evidence="10">Belongs to the aromatic-ring hydroxylase family. KMO subfamily.</text>
</comment>
<keyword evidence="14" id="KW-1185">Reference proteome</keyword>
<evidence type="ECO:0000256" key="4">
    <source>
        <dbReference type="ARBA" id="ARBA00022827"/>
    </source>
</evidence>
<keyword evidence="6 10" id="KW-0560">Oxidoreductase</keyword>
<dbReference type="Proteomes" id="UP000383932">
    <property type="component" value="Unassembled WGS sequence"/>
</dbReference>
<dbReference type="GO" id="GO:0019805">
    <property type="term" value="P:quinolinate biosynthetic process"/>
    <property type="evidence" value="ECO:0007669"/>
    <property type="project" value="UniProtKB-UniRule"/>
</dbReference>
<organism evidence="13 14">
    <name type="scientific">Ceratobasidium theobromae</name>
    <dbReference type="NCBI Taxonomy" id="1582974"/>
    <lineage>
        <taxon>Eukaryota</taxon>
        <taxon>Fungi</taxon>
        <taxon>Dikarya</taxon>
        <taxon>Basidiomycota</taxon>
        <taxon>Agaricomycotina</taxon>
        <taxon>Agaricomycetes</taxon>
        <taxon>Cantharellales</taxon>
        <taxon>Ceratobasidiaceae</taxon>
        <taxon>Ceratobasidium</taxon>
    </lineage>
</organism>
<comment type="pathway">
    <text evidence="10">Cofactor biosynthesis; NAD(+) biosynthesis; quinolinate from L-kynurenine: step 1/3.</text>
</comment>
<gene>
    <name evidence="10" type="primary">BNA4</name>
    <name evidence="13" type="ORF">CTheo_1361</name>
</gene>
<evidence type="ECO:0000256" key="6">
    <source>
        <dbReference type="ARBA" id="ARBA00023002"/>
    </source>
</evidence>
<comment type="function">
    <text evidence="10">Catalyzes the hydroxylation of L-kynurenine (L-Kyn) to form 3-hydroxy-L-kynurenine (L-3OHKyn). Required for synthesis of quinolinic acid.</text>
</comment>
<dbReference type="InterPro" id="IPR002938">
    <property type="entry name" value="FAD-bd"/>
</dbReference>
<dbReference type="GO" id="GO:0071949">
    <property type="term" value="F:FAD binding"/>
    <property type="evidence" value="ECO:0007669"/>
    <property type="project" value="InterPro"/>
</dbReference>
<dbReference type="AlphaFoldDB" id="A0A5N5QUR5"/>
<evidence type="ECO:0000256" key="8">
    <source>
        <dbReference type="ARBA" id="ARBA00023128"/>
    </source>
</evidence>
<dbReference type="Pfam" id="PF01494">
    <property type="entry name" value="FAD_binding_3"/>
    <property type="match status" value="1"/>
</dbReference>
<dbReference type="GO" id="GO:0005741">
    <property type="term" value="C:mitochondrial outer membrane"/>
    <property type="evidence" value="ECO:0007669"/>
    <property type="project" value="UniProtKB-SubCell"/>
</dbReference>
<comment type="caution">
    <text evidence="13">The sequence shown here is derived from an EMBL/GenBank/DDBJ whole genome shotgun (WGS) entry which is preliminary data.</text>
</comment>
<evidence type="ECO:0000313" key="13">
    <source>
        <dbReference type="EMBL" id="KAB5595283.1"/>
    </source>
</evidence>
<dbReference type="Gene3D" id="3.50.50.60">
    <property type="entry name" value="FAD/NAD(P)-binding domain"/>
    <property type="match status" value="1"/>
</dbReference>
<keyword evidence="5 10" id="KW-0521">NADP</keyword>
<evidence type="ECO:0000259" key="12">
    <source>
        <dbReference type="Pfam" id="PF01494"/>
    </source>
</evidence>
<dbReference type="PRINTS" id="PR00420">
    <property type="entry name" value="RNGMNOXGNASE"/>
</dbReference>
<dbReference type="PANTHER" id="PTHR46028">
    <property type="entry name" value="KYNURENINE 3-MONOOXYGENASE"/>
    <property type="match status" value="1"/>
</dbReference>
<evidence type="ECO:0000256" key="2">
    <source>
        <dbReference type="ARBA" id="ARBA00022630"/>
    </source>
</evidence>
<dbReference type="FunFam" id="3.50.50.60:FF:000129">
    <property type="entry name" value="Kynurenine 3-monooxygenase"/>
    <property type="match status" value="1"/>
</dbReference>
<dbReference type="PANTHER" id="PTHR46028:SF2">
    <property type="entry name" value="KYNURENINE 3-MONOOXYGENASE"/>
    <property type="match status" value="1"/>
</dbReference>
<feature type="transmembrane region" description="Helical" evidence="11">
    <location>
        <begin position="468"/>
        <end position="492"/>
    </location>
</feature>
<keyword evidence="3 10" id="KW-0662">Pyridine nucleotide biosynthesis</keyword>
<dbReference type="GO" id="GO:0043420">
    <property type="term" value="P:anthranilate metabolic process"/>
    <property type="evidence" value="ECO:0007669"/>
    <property type="project" value="UniProtKB-UniRule"/>
</dbReference>
<dbReference type="EC" id="1.14.13.9" evidence="10"/>
<dbReference type="InterPro" id="IPR036188">
    <property type="entry name" value="FAD/NAD-bd_sf"/>
</dbReference>
<keyword evidence="8 10" id="KW-0496">Mitochondrion</keyword>
<keyword evidence="11" id="KW-1133">Transmembrane helix</keyword>
<proteinExistence type="inferred from homology"/>
<dbReference type="GO" id="GO:0004502">
    <property type="term" value="F:kynurenine 3-monooxygenase activity"/>
    <property type="evidence" value="ECO:0007669"/>
    <property type="project" value="UniProtKB-UniRule"/>
</dbReference>
<dbReference type="GO" id="GO:0034354">
    <property type="term" value="P:'de novo' NAD+ biosynthetic process from L-tryptophan"/>
    <property type="evidence" value="ECO:0007669"/>
    <property type="project" value="UniProtKB-UniRule"/>
</dbReference>
<keyword evidence="2 10" id="KW-0285">Flavoprotein</keyword>
<keyword evidence="10" id="KW-1000">Mitochondrion outer membrane</keyword>
<dbReference type="UniPathway" id="UPA00253">
    <property type="reaction ID" value="UER00328"/>
</dbReference>
<dbReference type="InterPro" id="IPR027545">
    <property type="entry name" value="Kynurenine_monooxygenase"/>
</dbReference>
<comment type="catalytic activity">
    <reaction evidence="9 10">
        <text>L-kynurenine + NADPH + O2 + H(+) = 3-hydroxy-L-kynurenine + NADP(+) + H2O</text>
        <dbReference type="Rhea" id="RHEA:20545"/>
        <dbReference type="ChEBI" id="CHEBI:15377"/>
        <dbReference type="ChEBI" id="CHEBI:15378"/>
        <dbReference type="ChEBI" id="CHEBI:15379"/>
        <dbReference type="ChEBI" id="CHEBI:57783"/>
        <dbReference type="ChEBI" id="CHEBI:57959"/>
        <dbReference type="ChEBI" id="CHEBI:58125"/>
        <dbReference type="ChEBI" id="CHEBI:58349"/>
        <dbReference type="EC" id="1.14.13.9"/>
    </reaction>
</comment>
<evidence type="ECO:0000256" key="1">
    <source>
        <dbReference type="ARBA" id="ARBA00001974"/>
    </source>
</evidence>
<evidence type="ECO:0000256" key="3">
    <source>
        <dbReference type="ARBA" id="ARBA00022642"/>
    </source>
</evidence>
<keyword evidence="7 10" id="KW-0503">Monooxygenase</keyword>
<accession>A0A5N5QUR5</accession>
<keyword evidence="10 11" id="KW-0472">Membrane</keyword>
<keyword evidence="11" id="KW-0812">Transmembrane</keyword>
<feature type="domain" description="FAD-binding" evidence="12">
    <location>
        <begin position="12"/>
        <end position="343"/>
    </location>
</feature>
<evidence type="ECO:0000256" key="5">
    <source>
        <dbReference type="ARBA" id="ARBA00022857"/>
    </source>
</evidence>
<sequence length="494" mass="55537">MASKLGLVRPRKVIVVGAGPVGCLSALSFAKQGWEVEVFEGRPDMRDPEAKANLSLRSINLAISSRGIAALSVVDPAIVDRFMQNVIPMRGRMIHDNLGQCQSQLYDRHGQCINSIDRGLLNIGLLDELSNYDNIHIHFRSKLTTVDFNSRIATFATKDGSLEVPFDLCIGADGSYSNVRRQMMRVVRMDYQQEYLPHDYIELSVPPGRGVNGEPHFLLDPNHLHIWPRHSFMLIALPNKDRSFTCTLFAPTKDLDELDTTDKFVAWFEVHFRDALELIGRDRLAASFERNPRNSLVCVKANPYHYKDRAIIIGDAAHAMTPFYGQGLNCGLEDVRVLTNTLLSFGVSSTVSATEPPAEDRRLSQALGYYSEHRHQDLVAICDLAMGNYVEMRHSVTTPIYRIRKWVDGFLASFTPAIPFQTLIPTLSQTAFPPDAAKGWISLYTMVTFRPDISYATAQRKAQDQARLITRAGILLLVFVVLLFAFLVRYLFAV</sequence>
<comment type="cofactor">
    <cofactor evidence="1 10">
        <name>FAD</name>
        <dbReference type="ChEBI" id="CHEBI:57692"/>
    </cofactor>
</comment>
<comment type="subcellular location">
    <subcellularLocation>
        <location evidence="10">Mitochondrion outer membrane</location>
    </subcellularLocation>
</comment>
<dbReference type="OrthoDB" id="10053569at2759"/>
<dbReference type="HAMAP" id="MF_01971">
    <property type="entry name" value="Kynurenine_monooxygenase"/>
    <property type="match status" value="1"/>
</dbReference>
<dbReference type="EMBL" id="SSOP01000011">
    <property type="protein sequence ID" value="KAB5595283.1"/>
    <property type="molecule type" value="Genomic_DNA"/>
</dbReference>
<protein>
    <recommendedName>
        <fullName evidence="10">Kynurenine 3-monooxygenase</fullName>
        <ecNumber evidence="10">1.14.13.9</ecNumber>
    </recommendedName>
    <alternativeName>
        <fullName evidence="10">Biosynthesis of nicotinic acid protein 4</fullName>
    </alternativeName>
    <alternativeName>
        <fullName evidence="10">Kynurenine 3-hydroxylase</fullName>
    </alternativeName>
</protein>
<name>A0A5N5QUR5_9AGAM</name>
<dbReference type="GO" id="GO:0006569">
    <property type="term" value="P:L-tryptophan catabolic process"/>
    <property type="evidence" value="ECO:0007669"/>
    <property type="project" value="UniProtKB-UniRule"/>
</dbReference>
<keyword evidence="4 10" id="KW-0274">FAD</keyword>
<evidence type="ECO:0000256" key="7">
    <source>
        <dbReference type="ARBA" id="ARBA00023033"/>
    </source>
</evidence>
<dbReference type="SUPFAM" id="SSF51905">
    <property type="entry name" value="FAD/NAD(P)-binding domain"/>
    <property type="match status" value="1"/>
</dbReference>
<evidence type="ECO:0000256" key="11">
    <source>
        <dbReference type="SAM" id="Phobius"/>
    </source>
</evidence>